<dbReference type="InterPro" id="IPR009003">
    <property type="entry name" value="Peptidase_S1_PA"/>
</dbReference>
<dbReference type="AlphaFoldDB" id="A0AAE2SC30"/>
<evidence type="ECO:0000313" key="2">
    <source>
        <dbReference type="Proteomes" id="UP000634206"/>
    </source>
</evidence>
<dbReference type="RefSeq" id="WP_309490321.1">
    <property type="nucleotide sequence ID" value="NZ_JAENIG010000008.1"/>
</dbReference>
<evidence type="ECO:0000313" key="1">
    <source>
        <dbReference type="EMBL" id="MBK1855708.1"/>
    </source>
</evidence>
<comment type="caution">
    <text evidence="1">The sequence shown here is derived from an EMBL/GenBank/DDBJ whole genome shotgun (WGS) entry which is preliminary data.</text>
</comment>
<organism evidence="1 2">
    <name type="scientific">Oceaniferula flava</name>
    <dbReference type="NCBI Taxonomy" id="2800421"/>
    <lineage>
        <taxon>Bacteria</taxon>
        <taxon>Pseudomonadati</taxon>
        <taxon>Verrucomicrobiota</taxon>
        <taxon>Verrucomicrobiia</taxon>
        <taxon>Verrucomicrobiales</taxon>
        <taxon>Verrucomicrobiaceae</taxon>
        <taxon>Oceaniferula</taxon>
    </lineage>
</organism>
<dbReference type="PANTHER" id="PTHR43019:SF23">
    <property type="entry name" value="PROTEASE DO-LIKE 5, CHLOROPLASTIC"/>
    <property type="match status" value="1"/>
</dbReference>
<dbReference type="EMBL" id="JAENIG010000008">
    <property type="protein sequence ID" value="MBK1855708.1"/>
    <property type="molecule type" value="Genomic_DNA"/>
</dbReference>
<keyword evidence="2" id="KW-1185">Reference proteome</keyword>
<gene>
    <name evidence="1" type="ORF">JIN83_12105</name>
</gene>
<sequence length="518" mass="56539">MHRLFILLLCLSSLHAKEDPAHDPVLISRQLKQSIAKTMPCTVAIFYGGSASGVLISPDGLILTAAHVAKHIKDDRGATIVLSDGSTAKAERLGYNEETDYALLKIKQPQRADWPHCQLAATAPTTGALCYTLAHPSGRIKGRPAQARLGRITSHGISRSKPFFLFADCNIQPGDSGGPLFSIDGQLIAIDSSASSHLGLNLFPAIDQYHLDQKRLLNKERWGDPAKGAVATFAKKGSLDASSMKQLQHEFMRRMKIKYPSTIDFVAQRADASGKLNISQQDIVQHMTTEALAISRKQAFGLGLGDPVFTRKLPEFPRHAISQVTLYGNKKPLCAGIALDGNHLLTKASEVDKTDSLSVAIDGKLAPAKVLATDPRWDLALVRLQDGAPLKPISWPKNIEDLEAGDLLLARDLNGSVRWNVAADSRRPLRKNRSMGPVRDRSLISRHRAPYPMVVRHALPLFAKDAGVPIFNQEGDLVGMHIARFSRTLGLLIPANALRELSRELLTKAKEGSQEVQP</sequence>
<accession>A0AAE2SC30</accession>
<dbReference type="InterPro" id="IPR001940">
    <property type="entry name" value="Peptidase_S1C"/>
</dbReference>
<dbReference type="Proteomes" id="UP000634206">
    <property type="component" value="Unassembled WGS sequence"/>
</dbReference>
<dbReference type="GO" id="GO:0006508">
    <property type="term" value="P:proteolysis"/>
    <property type="evidence" value="ECO:0007669"/>
    <property type="project" value="InterPro"/>
</dbReference>
<protein>
    <submittedName>
        <fullName evidence="1">Trypsin-like peptidase domain-containing protein</fullName>
    </submittedName>
</protein>
<dbReference type="Gene3D" id="2.40.10.120">
    <property type="match status" value="2"/>
</dbReference>
<dbReference type="PANTHER" id="PTHR43019">
    <property type="entry name" value="SERINE ENDOPROTEASE DEGS"/>
    <property type="match status" value="1"/>
</dbReference>
<dbReference type="GO" id="GO:0004252">
    <property type="term" value="F:serine-type endopeptidase activity"/>
    <property type="evidence" value="ECO:0007669"/>
    <property type="project" value="InterPro"/>
</dbReference>
<dbReference type="Pfam" id="PF13365">
    <property type="entry name" value="Trypsin_2"/>
    <property type="match status" value="2"/>
</dbReference>
<proteinExistence type="predicted"/>
<reference evidence="1" key="1">
    <citation type="submission" date="2021-01" db="EMBL/GenBank/DDBJ databases">
        <title>Modified the classification status of verrucomicrobia.</title>
        <authorList>
            <person name="Feng X."/>
        </authorList>
    </citation>
    <scope>NUCLEOTIDE SEQUENCE</scope>
    <source>
        <strain evidence="1">5K15</strain>
    </source>
</reference>
<dbReference type="PRINTS" id="PR00834">
    <property type="entry name" value="PROTEASES2C"/>
</dbReference>
<dbReference type="SUPFAM" id="SSF50494">
    <property type="entry name" value="Trypsin-like serine proteases"/>
    <property type="match status" value="2"/>
</dbReference>
<name>A0AAE2SC30_9BACT</name>